<name>A0A0F9PIM2_9ZZZZ</name>
<dbReference type="AlphaFoldDB" id="A0A0F9PIM2"/>
<evidence type="ECO:0000313" key="1">
    <source>
        <dbReference type="EMBL" id="KKN31685.1"/>
    </source>
</evidence>
<dbReference type="EMBL" id="LAZR01002309">
    <property type="protein sequence ID" value="KKN31685.1"/>
    <property type="molecule type" value="Genomic_DNA"/>
</dbReference>
<organism evidence="1">
    <name type="scientific">marine sediment metagenome</name>
    <dbReference type="NCBI Taxonomy" id="412755"/>
    <lineage>
        <taxon>unclassified sequences</taxon>
        <taxon>metagenomes</taxon>
        <taxon>ecological metagenomes</taxon>
    </lineage>
</organism>
<protein>
    <submittedName>
        <fullName evidence="1">Uncharacterized protein</fullName>
    </submittedName>
</protein>
<gene>
    <name evidence="1" type="ORF">LCGC14_0821500</name>
</gene>
<reference evidence="1" key="1">
    <citation type="journal article" date="2015" name="Nature">
        <title>Complex archaea that bridge the gap between prokaryotes and eukaryotes.</title>
        <authorList>
            <person name="Spang A."/>
            <person name="Saw J.H."/>
            <person name="Jorgensen S.L."/>
            <person name="Zaremba-Niedzwiedzka K."/>
            <person name="Martijn J."/>
            <person name="Lind A.E."/>
            <person name="van Eijk R."/>
            <person name="Schleper C."/>
            <person name="Guy L."/>
            <person name="Ettema T.J."/>
        </authorList>
    </citation>
    <scope>NUCLEOTIDE SEQUENCE</scope>
</reference>
<comment type="caution">
    <text evidence="1">The sequence shown here is derived from an EMBL/GenBank/DDBJ whole genome shotgun (WGS) entry which is preliminary data.</text>
</comment>
<accession>A0A0F9PIM2</accession>
<sequence length="95" mass="10155">MAKAFAVQPTVSAADATLKSKAGYIHWITISNTHATEAAEVELADGATDRWAAVVEAIDFKLLPFHANFDPPIRCDTSIIIDITNGTVKAVVGWS</sequence>
<proteinExistence type="predicted"/>